<sequence>MTNEVRDSRKGTQRWSCFLDDVDKCMINMFNDIGADEFKNICAKTLRLPDSEKPAKIKDKMAAQLRNVIAETCVRETRSDLELSGNNVTDKLQTLCDLEEKFNGREIAWRPPYDPVSHCRSGRVAATKANLQSLQVLKSMKRESIEQLMGKIRQIDSQLTEKNVAFQSVEKRLDFFEENIQKMGKSLADRNDRLESALD</sequence>
<gene>
    <name evidence="1" type="ORF">NTJ_13833</name>
</gene>
<protein>
    <submittedName>
        <fullName evidence="1">Uncharacterized protein</fullName>
    </submittedName>
</protein>
<reference evidence="1 2" key="1">
    <citation type="submission" date="2023-09" db="EMBL/GenBank/DDBJ databases">
        <title>Nesidiocoris tenuis whole genome shotgun sequence.</title>
        <authorList>
            <person name="Shibata T."/>
            <person name="Shimoda M."/>
            <person name="Kobayashi T."/>
            <person name="Uehara T."/>
        </authorList>
    </citation>
    <scope>NUCLEOTIDE SEQUENCE [LARGE SCALE GENOMIC DNA]</scope>
    <source>
        <strain evidence="1 2">Japan</strain>
    </source>
</reference>
<dbReference type="EMBL" id="AP028920">
    <property type="protein sequence ID" value="BET01017.1"/>
    <property type="molecule type" value="Genomic_DNA"/>
</dbReference>
<evidence type="ECO:0000313" key="2">
    <source>
        <dbReference type="Proteomes" id="UP001307889"/>
    </source>
</evidence>
<dbReference type="Proteomes" id="UP001307889">
    <property type="component" value="Chromosome 12"/>
</dbReference>
<proteinExistence type="predicted"/>
<evidence type="ECO:0000313" key="1">
    <source>
        <dbReference type="EMBL" id="BET01017.1"/>
    </source>
</evidence>
<organism evidence="1 2">
    <name type="scientific">Nesidiocoris tenuis</name>
    <dbReference type="NCBI Taxonomy" id="355587"/>
    <lineage>
        <taxon>Eukaryota</taxon>
        <taxon>Metazoa</taxon>
        <taxon>Ecdysozoa</taxon>
        <taxon>Arthropoda</taxon>
        <taxon>Hexapoda</taxon>
        <taxon>Insecta</taxon>
        <taxon>Pterygota</taxon>
        <taxon>Neoptera</taxon>
        <taxon>Paraneoptera</taxon>
        <taxon>Hemiptera</taxon>
        <taxon>Heteroptera</taxon>
        <taxon>Panheteroptera</taxon>
        <taxon>Cimicomorpha</taxon>
        <taxon>Miridae</taxon>
        <taxon>Dicyphina</taxon>
        <taxon>Nesidiocoris</taxon>
    </lineage>
</organism>
<accession>A0ABN7B9G0</accession>
<name>A0ABN7B9G0_9HEMI</name>
<keyword evidence="2" id="KW-1185">Reference proteome</keyword>